<keyword evidence="4 9" id="KW-0732">Signal</keyword>
<dbReference type="Gene3D" id="3.40.390.10">
    <property type="entry name" value="Collagenase (Catalytic Domain)"/>
    <property type="match status" value="1"/>
</dbReference>
<feature type="signal peptide" evidence="9">
    <location>
        <begin position="1"/>
        <end position="21"/>
    </location>
</feature>
<evidence type="ECO:0000313" key="11">
    <source>
        <dbReference type="EMBL" id="EWH15020.1"/>
    </source>
</evidence>
<evidence type="ECO:0000256" key="9">
    <source>
        <dbReference type="SAM" id="SignalP"/>
    </source>
</evidence>
<organism evidence="11 12">
    <name type="scientific">Cellulophaga geojensis KL-A</name>
    <dbReference type="NCBI Taxonomy" id="1328323"/>
    <lineage>
        <taxon>Bacteria</taxon>
        <taxon>Pseudomonadati</taxon>
        <taxon>Bacteroidota</taxon>
        <taxon>Flavobacteriia</taxon>
        <taxon>Flavobacteriales</taxon>
        <taxon>Flavobacteriaceae</taxon>
        <taxon>Cellulophaga</taxon>
    </lineage>
</organism>
<evidence type="ECO:0000256" key="6">
    <source>
        <dbReference type="ARBA" id="ARBA00022833"/>
    </source>
</evidence>
<dbReference type="Proteomes" id="UP000019275">
    <property type="component" value="Unassembled WGS sequence"/>
</dbReference>
<keyword evidence="7" id="KW-0482">Metalloprotease</keyword>
<dbReference type="PROSITE" id="PS51257">
    <property type="entry name" value="PROKAR_LIPOPROTEIN"/>
    <property type="match status" value="1"/>
</dbReference>
<dbReference type="SUPFAM" id="SSF55486">
    <property type="entry name" value="Metalloproteases ('zincins'), catalytic domain"/>
    <property type="match status" value="1"/>
</dbReference>
<feature type="chain" id="PRO_5047361957" description="Peptidase M43 pregnancy-associated plasma-A domain-containing protein" evidence="9">
    <location>
        <begin position="22"/>
        <end position="301"/>
    </location>
</feature>
<dbReference type="InterPro" id="IPR008754">
    <property type="entry name" value="Peptidase_M43"/>
</dbReference>
<dbReference type="InterPro" id="IPR024079">
    <property type="entry name" value="MetalloPept_cat_dom_sf"/>
</dbReference>
<keyword evidence="12" id="KW-1185">Reference proteome</keyword>
<keyword evidence="8" id="KW-1015">Disulfide bond</keyword>
<evidence type="ECO:0000313" key="12">
    <source>
        <dbReference type="Proteomes" id="UP000019275"/>
    </source>
</evidence>
<keyword evidence="6" id="KW-0862">Zinc</keyword>
<dbReference type="RefSeq" id="WP_051456015.1">
    <property type="nucleotide sequence ID" value="NZ_ARZX01000001.1"/>
</dbReference>
<keyword evidence="5" id="KW-0378">Hydrolase</keyword>
<proteinExistence type="inferred from homology"/>
<sequence>MKKFIIVFSIVLIYACSKTDAADNIPDVVPDDEIITIPVVVHIVNYAPNPFDISDEKIFSQIAVLNKDFRKRNVDVTNVPDEFVHLAADTKIQFKLAVIDPLGNATTGIIRSSSEVTGWDGKTSVFDETAIENFKLYYSDKGGQDAWQKNYLNIWIADLSDRHGNLGLGGYATFPGADPRIDGVVIDPRVFGTLPPLIKNFDLGRTLTHEIGHWLNLLHIYGKDGDCEEGDLIDDTPTQKSQYLGVPSYPQNSCETNDMYMNFMDRVNDNAMYMFTHGQKKRMRSVFNKNKARRSLYISSK</sequence>
<evidence type="ECO:0000256" key="5">
    <source>
        <dbReference type="ARBA" id="ARBA00022801"/>
    </source>
</evidence>
<accession>A0ABN0RT45</accession>
<evidence type="ECO:0000259" key="10">
    <source>
        <dbReference type="Pfam" id="PF05572"/>
    </source>
</evidence>
<dbReference type="PANTHER" id="PTHR47466:SF1">
    <property type="entry name" value="METALLOPROTEASE MEP1 (AFU_ORTHOLOGUE AFUA_1G07730)-RELATED"/>
    <property type="match status" value="1"/>
</dbReference>
<evidence type="ECO:0000256" key="1">
    <source>
        <dbReference type="ARBA" id="ARBA00008721"/>
    </source>
</evidence>
<keyword evidence="3" id="KW-0479">Metal-binding</keyword>
<evidence type="ECO:0000256" key="4">
    <source>
        <dbReference type="ARBA" id="ARBA00022729"/>
    </source>
</evidence>
<dbReference type="Pfam" id="PF05572">
    <property type="entry name" value="Peptidase_M43"/>
    <property type="match status" value="1"/>
</dbReference>
<name>A0ABN0RT45_9FLAO</name>
<comment type="caution">
    <text evidence="11">The sequence shown here is derived from an EMBL/GenBank/DDBJ whole genome shotgun (WGS) entry which is preliminary data.</text>
</comment>
<keyword evidence="2" id="KW-0645">Protease</keyword>
<protein>
    <recommendedName>
        <fullName evidence="10">Peptidase M43 pregnancy-associated plasma-A domain-containing protein</fullName>
    </recommendedName>
</protein>
<feature type="domain" description="Peptidase M43 pregnancy-associated plasma-A" evidence="10">
    <location>
        <begin position="143"/>
        <end position="286"/>
    </location>
</feature>
<evidence type="ECO:0000256" key="3">
    <source>
        <dbReference type="ARBA" id="ARBA00022723"/>
    </source>
</evidence>
<dbReference type="EMBL" id="ARZX01000001">
    <property type="protein sequence ID" value="EWH15020.1"/>
    <property type="molecule type" value="Genomic_DNA"/>
</dbReference>
<evidence type="ECO:0000256" key="2">
    <source>
        <dbReference type="ARBA" id="ARBA00022670"/>
    </source>
</evidence>
<comment type="similarity">
    <text evidence="1">Belongs to the peptidase M43B family.</text>
</comment>
<dbReference type="PANTHER" id="PTHR47466">
    <property type="match status" value="1"/>
</dbReference>
<gene>
    <name evidence="11" type="ORF">KLA_00635</name>
</gene>
<dbReference type="CDD" id="cd04275">
    <property type="entry name" value="ZnMc_pappalysin_like"/>
    <property type="match status" value="1"/>
</dbReference>
<reference evidence="11 12" key="1">
    <citation type="journal article" date="2014" name="Genome Announc.">
        <title>Draft Genome Sequence of the Carrageenan-Degrading Bacterium Cellulophaga sp. Strain KL-A, Isolated from Decaying Marine Algae.</title>
        <authorList>
            <person name="Shan D."/>
            <person name="Ying J."/>
            <person name="Li X."/>
            <person name="Gao Z."/>
            <person name="Wei G."/>
            <person name="Shao Z."/>
        </authorList>
    </citation>
    <scope>NUCLEOTIDE SEQUENCE [LARGE SCALE GENOMIC DNA]</scope>
    <source>
        <strain evidence="11 12">KL-A</strain>
    </source>
</reference>
<evidence type="ECO:0000256" key="7">
    <source>
        <dbReference type="ARBA" id="ARBA00023049"/>
    </source>
</evidence>
<evidence type="ECO:0000256" key="8">
    <source>
        <dbReference type="ARBA" id="ARBA00023157"/>
    </source>
</evidence>